<dbReference type="InterPro" id="IPR012334">
    <property type="entry name" value="Pectin_lyas_fold"/>
</dbReference>
<dbReference type="Gene3D" id="2.160.20.10">
    <property type="entry name" value="Single-stranded right-handed beta-helix, Pectin lyase-like"/>
    <property type="match status" value="1"/>
</dbReference>
<dbReference type="Proteomes" id="UP001589619">
    <property type="component" value="Unassembled WGS sequence"/>
</dbReference>
<gene>
    <name evidence="2" type="ORF">ACFFNY_15845</name>
</gene>
<dbReference type="InterPro" id="IPR011050">
    <property type="entry name" value="Pectin_lyase_fold/virulence"/>
</dbReference>
<keyword evidence="3" id="KW-1185">Reference proteome</keyword>
<evidence type="ECO:0000313" key="3">
    <source>
        <dbReference type="Proteomes" id="UP001589619"/>
    </source>
</evidence>
<name>A0ABV5VXW7_9BACL</name>
<dbReference type="RefSeq" id="WP_344902547.1">
    <property type="nucleotide sequence ID" value="NZ_BAAAYO010000001.1"/>
</dbReference>
<dbReference type="InterPro" id="IPR006626">
    <property type="entry name" value="PbH1"/>
</dbReference>
<dbReference type="InterPro" id="IPR024535">
    <property type="entry name" value="RHGA/B-epi-like_pectate_lyase"/>
</dbReference>
<evidence type="ECO:0000259" key="1">
    <source>
        <dbReference type="Pfam" id="PF12708"/>
    </source>
</evidence>
<feature type="domain" description="Rhamnogalacturonase A/B/Epimerase-like pectate lyase" evidence="1">
    <location>
        <begin position="2"/>
        <end position="255"/>
    </location>
</feature>
<sequence length="434" mass="46241">MNVADFGAVGDGVHDDTDALNAAFRAVAGYAGIVEVHLNGGTYLVDQTKGLIIEENTSVIGTNGATIRANPSLFGWTLADIYGNNTTITGIRFDGNNAVNRVLAIQPGSSHTSILHSIVENASQPNDPNSPSYKQTVVGIMIYGNTEYITIDHCTIRNISSLHGNGSAISRGIYVTVTYNSNEALGRYVAITNSYIHHISPADDGDGIFYQVEDWLTTNNYDVHGLIYNNLFDHNAKRAVKLQANGITVDSNTIINSFHNDNYYAVVDNGALAFSDMYSGISVYGNNTTVTNNTIAGIGAYYAGIELAAGDDVIHNTTIANNSVSNAVYSNVAGTSGIRIGNVSNFTISSNKINHFVNSIWTWQNADSGLISNNQLTAARPNGSGILLSTYVSGMVHHDILVTGNTGTVANKAIDVQPSNYNIMLSNNSITVSP</sequence>
<dbReference type="EMBL" id="JBHMAG010000012">
    <property type="protein sequence ID" value="MFB9753037.1"/>
    <property type="molecule type" value="Genomic_DNA"/>
</dbReference>
<dbReference type="SUPFAM" id="SSF51126">
    <property type="entry name" value="Pectin lyase-like"/>
    <property type="match status" value="1"/>
</dbReference>
<proteinExistence type="predicted"/>
<dbReference type="SMART" id="SM00710">
    <property type="entry name" value="PbH1"/>
    <property type="match status" value="9"/>
</dbReference>
<evidence type="ECO:0000313" key="2">
    <source>
        <dbReference type="EMBL" id="MFB9753037.1"/>
    </source>
</evidence>
<organism evidence="2 3">
    <name type="scientific">Paenibacillus hodogayensis</name>
    <dbReference type="NCBI Taxonomy" id="279208"/>
    <lineage>
        <taxon>Bacteria</taxon>
        <taxon>Bacillati</taxon>
        <taxon>Bacillota</taxon>
        <taxon>Bacilli</taxon>
        <taxon>Bacillales</taxon>
        <taxon>Paenibacillaceae</taxon>
        <taxon>Paenibacillus</taxon>
    </lineage>
</organism>
<protein>
    <submittedName>
        <fullName evidence="2">Right-handed parallel beta-helix repeat-containing protein</fullName>
    </submittedName>
</protein>
<accession>A0ABV5VXW7</accession>
<comment type="caution">
    <text evidence="2">The sequence shown here is derived from an EMBL/GenBank/DDBJ whole genome shotgun (WGS) entry which is preliminary data.</text>
</comment>
<dbReference type="Pfam" id="PF12708">
    <property type="entry name" value="Pect-lyase_RHGA_epim"/>
    <property type="match status" value="1"/>
</dbReference>
<reference evidence="2 3" key="1">
    <citation type="submission" date="2024-09" db="EMBL/GenBank/DDBJ databases">
        <authorList>
            <person name="Sun Q."/>
            <person name="Mori K."/>
        </authorList>
    </citation>
    <scope>NUCLEOTIDE SEQUENCE [LARGE SCALE GENOMIC DNA]</scope>
    <source>
        <strain evidence="2 3">JCM 12520</strain>
    </source>
</reference>